<dbReference type="AlphaFoldDB" id="W5Y2W0"/>
<organism evidence="6 7">
    <name type="scientific">Corynebacterium vitaeruminis DSM 20294</name>
    <dbReference type="NCBI Taxonomy" id="1224164"/>
    <lineage>
        <taxon>Bacteria</taxon>
        <taxon>Bacillati</taxon>
        <taxon>Actinomycetota</taxon>
        <taxon>Actinomycetes</taxon>
        <taxon>Mycobacteriales</taxon>
        <taxon>Corynebacteriaceae</taxon>
        <taxon>Corynebacterium</taxon>
    </lineage>
</organism>
<evidence type="ECO:0000313" key="7">
    <source>
        <dbReference type="Proteomes" id="UP000019222"/>
    </source>
</evidence>
<dbReference type="HOGENOM" id="CLU_038957_3_0_11"/>
<comment type="subcellular location">
    <subcellularLocation>
        <location evidence="1">Endomembrane system</location>
        <topology evidence="1">Multi-pass membrane protein</topology>
    </subcellularLocation>
</comment>
<dbReference type="InterPro" id="IPR008217">
    <property type="entry name" value="Ccc1_fam"/>
</dbReference>
<dbReference type="GO" id="GO:0030026">
    <property type="term" value="P:intracellular manganese ion homeostasis"/>
    <property type="evidence" value="ECO:0007669"/>
    <property type="project" value="InterPro"/>
</dbReference>
<name>W5Y2W0_9CORY</name>
<gene>
    <name evidence="6" type="ORF">B843_10860</name>
</gene>
<evidence type="ECO:0008006" key="8">
    <source>
        <dbReference type="Google" id="ProtNLM"/>
    </source>
</evidence>
<feature type="transmembrane region" description="Helical" evidence="5">
    <location>
        <begin position="159"/>
        <end position="183"/>
    </location>
</feature>
<dbReference type="CDD" id="cd02432">
    <property type="entry name" value="Nodulin-21_like_1"/>
    <property type="match status" value="1"/>
</dbReference>
<protein>
    <recommendedName>
        <fullName evidence="8">VIT family protein</fullName>
    </recommendedName>
</protein>
<evidence type="ECO:0000256" key="4">
    <source>
        <dbReference type="ARBA" id="ARBA00023136"/>
    </source>
</evidence>
<dbReference type="STRING" id="1224164.B843_10860"/>
<dbReference type="eggNOG" id="COG1814">
    <property type="taxonomic scope" value="Bacteria"/>
</dbReference>
<dbReference type="Proteomes" id="UP000019222">
    <property type="component" value="Chromosome"/>
</dbReference>
<evidence type="ECO:0000256" key="3">
    <source>
        <dbReference type="ARBA" id="ARBA00022989"/>
    </source>
</evidence>
<keyword evidence="7" id="KW-1185">Reference proteome</keyword>
<keyword evidence="2 5" id="KW-0812">Transmembrane</keyword>
<dbReference type="KEGG" id="cvt:B843_10860"/>
<dbReference type="GO" id="GO:0005384">
    <property type="term" value="F:manganese ion transmembrane transporter activity"/>
    <property type="evidence" value="ECO:0007669"/>
    <property type="project" value="InterPro"/>
</dbReference>
<reference evidence="6 7" key="1">
    <citation type="submission" date="2013-02" db="EMBL/GenBank/DDBJ databases">
        <title>The complete genome sequence of Corynebacterium vitaeruminis DSM 20294.</title>
        <authorList>
            <person name="Ruckert C."/>
            <person name="Albersmeier A."/>
            <person name="Kalinowski J."/>
        </authorList>
    </citation>
    <scope>NUCLEOTIDE SEQUENCE [LARGE SCALE GENOMIC DNA]</scope>
    <source>
        <strain evidence="7">ATCC 10234</strain>
    </source>
</reference>
<sequence length="245" mass="25401">MTPSQPEQTASHGDIAEPHKAEVGSKLNWLRAGVLGANDGIVSVAGLLTGVAATGASQREVLVAGSAAVISGAVSMALGEYVSVSAQRDTEKILVEKEKWELENMPEDEHEELVNILMGKGIDRATAEEAADQMREHDNLKAHLDLELGLSEDEFTNPWVAAGASAVAFTVGAALPLIVALVVPDGWRVAAVLISALLALSVTGTISAMFSEAHKLRSVTRLVVGGALAFAVTYAIGALLGTTVA</sequence>
<feature type="transmembrane region" description="Helical" evidence="5">
    <location>
        <begin position="222"/>
        <end position="244"/>
    </location>
</feature>
<keyword evidence="4 5" id="KW-0472">Membrane</keyword>
<dbReference type="PATRIC" id="fig|1224164.3.peg.2187"/>
<proteinExistence type="predicted"/>
<accession>W5Y2W0</accession>
<evidence type="ECO:0000256" key="5">
    <source>
        <dbReference type="SAM" id="Phobius"/>
    </source>
</evidence>
<dbReference type="PANTHER" id="PTHR31851">
    <property type="entry name" value="FE(2+)/MN(2+) TRANSPORTER PCL1"/>
    <property type="match status" value="1"/>
</dbReference>
<dbReference type="Pfam" id="PF01988">
    <property type="entry name" value="VIT1"/>
    <property type="match status" value="1"/>
</dbReference>
<dbReference type="RefSeq" id="WP_025253544.1">
    <property type="nucleotide sequence ID" value="NZ_CP004353.1"/>
</dbReference>
<evidence type="ECO:0000256" key="1">
    <source>
        <dbReference type="ARBA" id="ARBA00004127"/>
    </source>
</evidence>
<evidence type="ECO:0000313" key="6">
    <source>
        <dbReference type="EMBL" id="AHI23552.1"/>
    </source>
</evidence>
<evidence type="ECO:0000256" key="2">
    <source>
        <dbReference type="ARBA" id="ARBA00022692"/>
    </source>
</evidence>
<feature type="transmembrane region" description="Helical" evidence="5">
    <location>
        <begin position="189"/>
        <end position="210"/>
    </location>
</feature>
<dbReference type="EMBL" id="CP004353">
    <property type="protein sequence ID" value="AHI23552.1"/>
    <property type="molecule type" value="Genomic_DNA"/>
</dbReference>
<dbReference type="GO" id="GO:0012505">
    <property type="term" value="C:endomembrane system"/>
    <property type="evidence" value="ECO:0007669"/>
    <property type="project" value="UniProtKB-SubCell"/>
</dbReference>
<keyword evidence="3 5" id="KW-1133">Transmembrane helix</keyword>